<organism evidence="3 4">
    <name type="scientific">Parnassius apollo</name>
    <name type="common">Apollo butterfly</name>
    <name type="synonym">Papilio apollo</name>
    <dbReference type="NCBI Taxonomy" id="110799"/>
    <lineage>
        <taxon>Eukaryota</taxon>
        <taxon>Metazoa</taxon>
        <taxon>Ecdysozoa</taxon>
        <taxon>Arthropoda</taxon>
        <taxon>Hexapoda</taxon>
        <taxon>Insecta</taxon>
        <taxon>Pterygota</taxon>
        <taxon>Neoptera</taxon>
        <taxon>Endopterygota</taxon>
        <taxon>Lepidoptera</taxon>
        <taxon>Glossata</taxon>
        <taxon>Ditrysia</taxon>
        <taxon>Papilionoidea</taxon>
        <taxon>Papilionidae</taxon>
        <taxon>Parnassiinae</taxon>
        <taxon>Parnassini</taxon>
        <taxon>Parnassius</taxon>
        <taxon>Parnassius</taxon>
    </lineage>
</organism>
<feature type="region of interest" description="Disordered" evidence="2">
    <location>
        <begin position="773"/>
        <end position="797"/>
    </location>
</feature>
<gene>
    <name evidence="3" type="ORF">PAPOLLO_LOCUS21537</name>
</gene>
<evidence type="ECO:0000313" key="4">
    <source>
        <dbReference type="Proteomes" id="UP000691718"/>
    </source>
</evidence>
<dbReference type="AlphaFoldDB" id="A0A8S3XUW7"/>
<protein>
    <submittedName>
        <fullName evidence="3">(apollo) hypothetical protein</fullName>
    </submittedName>
</protein>
<accession>A0A8S3XUW7</accession>
<feature type="compositionally biased region" description="Basic and acidic residues" evidence="2">
    <location>
        <begin position="708"/>
        <end position="723"/>
    </location>
</feature>
<name>A0A8S3XUW7_PARAO</name>
<reference evidence="3" key="1">
    <citation type="submission" date="2021-04" db="EMBL/GenBank/DDBJ databases">
        <authorList>
            <person name="Tunstrom K."/>
        </authorList>
    </citation>
    <scope>NUCLEOTIDE SEQUENCE</scope>
</reference>
<dbReference type="Proteomes" id="UP000691718">
    <property type="component" value="Unassembled WGS sequence"/>
</dbReference>
<evidence type="ECO:0000256" key="1">
    <source>
        <dbReference type="SAM" id="Coils"/>
    </source>
</evidence>
<feature type="compositionally biased region" description="Polar residues" evidence="2">
    <location>
        <begin position="773"/>
        <end position="782"/>
    </location>
</feature>
<feature type="coiled-coil region" evidence="1">
    <location>
        <begin position="594"/>
        <end position="621"/>
    </location>
</feature>
<feature type="region of interest" description="Disordered" evidence="2">
    <location>
        <begin position="693"/>
        <end position="723"/>
    </location>
</feature>
<feature type="region of interest" description="Disordered" evidence="2">
    <location>
        <begin position="325"/>
        <end position="362"/>
    </location>
</feature>
<dbReference type="OrthoDB" id="7490880at2759"/>
<evidence type="ECO:0000313" key="3">
    <source>
        <dbReference type="EMBL" id="CAG5039099.1"/>
    </source>
</evidence>
<evidence type="ECO:0000256" key="2">
    <source>
        <dbReference type="SAM" id="MobiDB-lite"/>
    </source>
</evidence>
<dbReference type="EMBL" id="CAJQZP010001331">
    <property type="protein sequence ID" value="CAG5039099.1"/>
    <property type="molecule type" value="Genomic_DNA"/>
</dbReference>
<keyword evidence="4" id="KW-1185">Reference proteome</keyword>
<sequence>MSSTRIPVPSCSKGLKCAARKHRFPVSRVVGSQARPNAAVKPSPIVQEHKMNSFVISPLRSVLSDNTNIEDKTCTSWWKKLEESTGDVMEVLESKQTDQDVNVENYIDVDILSQEKKYITVDLLESSDAESVSSIVIPQRKLFAQKDRHTVKTFEQIMDTRESLAQQYRSKIKNDKTINVHKKDSFNSGAKEHSKPVFPAKIVNQGQAQKLIGNRTGAKRACKNICTEFIISESEDETPILKPTFDVSSKIKKHKRQKISAPRKLQEFSRSSDSDELVSFSVKGRNTSIRKTTSIMKPQPSLAKERSKPVFPAKIENQGQARNLIQSESEDENPIIKPKLFPPSENNKHKQQKNSTPRELRETTSDITNMEIDEWKLLPSSTMVDNQLDDIEGNTPVLRVRLNKLGKATEPINKYSSEIRTEQSDIDEIEYNLKRNKNKSNFKKSPEIVIEDLKQDKILEEIQNDEDHDNDFILKYQNDDPNLYEADLKHQQRINMKKNTKLYKNKYHLKASDSSQKLTGSFQLKNINAKSKKQISGSKNVSKNITLTKNVTNYSVKRKINDDVQNEEKLEYNNKQNTVKFNLKNENQIITIPLTGEEIKKQSATHELDNIEKEITTSEKRLVVKDEIDLSKNVVVQKQNRSNDNNSSNNYSFESPEYALHHLPNKMASFSPKRRNTSIKKTKSVIKPEINIKPNLEPLTESTGSFDEGSKNPSVERSDWEKSAKRRAYGHDMTFKSPQPCCSKFHENMDVYIYEDDDNGEINVIKEINEDIPQQSSDMPNDTTDESDDPICPMTQARPTNKISTMRRQADLVKFFQKMKEKNMKERRRIEEEVRNSLKANKKESWDSFRMLASPNLALRRTNMKTGQTKSKVKRIKSTLIPIENLSAEVLEDIKYKPPPRYKPRDASWVTKRLYKFLEAKLEPKYDYMARVRAEKLVKTIYDFSKYIRHHKVAPIDAVNLLKLEMAKLKIVKTHFEFDQFFLEYMPKEIRIKVVPDTANQIPLPEHGPFSDIIRENE</sequence>
<proteinExistence type="predicted"/>
<comment type="caution">
    <text evidence="3">The sequence shown here is derived from an EMBL/GenBank/DDBJ whole genome shotgun (WGS) entry which is preliminary data.</text>
</comment>
<keyword evidence="1" id="KW-0175">Coiled coil</keyword>